<feature type="region of interest" description="Disordered" evidence="2">
    <location>
        <begin position="1154"/>
        <end position="1182"/>
    </location>
</feature>
<comment type="caution">
    <text evidence="4">The sequence shown here is derived from an EMBL/GenBank/DDBJ whole genome shotgun (WGS) entry which is preliminary data.</text>
</comment>
<feature type="region of interest" description="Disordered" evidence="2">
    <location>
        <begin position="1213"/>
        <end position="1269"/>
    </location>
</feature>
<dbReference type="InterPro" id="IPR005062">
    <property type="entry name" value="SAC3/GANP/THP3_conserved"/>
</dbReference>
<name>A0AAN6U811_9PEZI</name>
<keyword evidence="5" id="KW-1185">Reference proteome</keyword>
<feature type="region of interest" description="Disordered" evidence="2">
    <location>
        <begin position="1"/>
        <end position="261"/>
    </location>
</feature>
<feature type="region of interest" description="Disordered" evidence="2">
    <location>
        <begin position="1298"/>
        <end position="1473"/>
    </location>
</feature>
<dbReference type="GO" id="GO:0006406">
    <property type="term" value="P:mRNA export from nucleus"/>
    <property type="evidence" value="ECO:0007669"/>
    <property type="project" value="TreeGrafter"/>
</dbReference>
<reference evidence="4" key="2">
    <citation type="submission" date="2023-05" db="EMBL/GenBank/DDBJ databases">
        <authorList>
            <consortium name="Lawrence Berkeley National Laboratory"/>
            <person name="Steindorff A."/>
            <person name="Hensen N."/>
            <person name="Bonometti L."/>
            <person name="Westerberg I."/>
            <person name="Brannstrom I.O."/>
            <person name="Guillou S."/>
            <person name="Cros-Aarteil S."/>
            <person name="Calhoun S."/>
            <person name="Haridas S."/>
            <person name="Kuo A."/>
            <person name="Mondo S."/>
            <person name="Pangilinan J."/>
            <person name="Riley R."/>
            <person name="Labutti K."/>
            <person name="Andreopoulos B."/>
            <person name="Lipzen A."/>
            <person name="Chen C."/>
            <person name="Yanf M."/>
            <person name="Daum C."/>
            <person name="Ng V."/>
            <person name="Clum A."/>
            <person name="Ohm R."/>
            <person name="Martin F."/>
            <person name="Silar P."/>
            <person name="Natvig D."/>
            <person name="Lalanne C."/>
            <person name="Gautier V."/>
            <person name="Ament-Velasquez S.L."/>
            <person name="Kruys A."/>
            <person name="Hutchinson M.I."/>
            <person name="Powell A.J."/>
            <person name="Barry K."/>
            <person name="Miller A.N."/>
            <person name="Grigoriev I.V."/>
            <person name="Debuchy R."/>
            <person name="Gladieux P."/>
            <person name="Thoren M.H."/>
            <person name="Johannesson H."/>
        </authorList>
    </citation>
    <scope>NUCLEOTIDE SEQUENCE</scope>
    <source>
        <strain evidence="4">CBS 731.68</strain>
    </source>
</reference>
<keyword evidence="1" id="KW-0175">Coiled coil</keyword>
<dbReference type="Pfam" id="PF03399">
    <property type="entry name" value="SAC3_GANP"/>
    <property type="match status" value="1"/>
</dbReference>
<organism evidence="4 5">
    <name type="scientific">Parathielavia appendiculata</name>
    <dbReference type="NCBI Taxonomy" id="2587402"/>
    <lineage>
        <taxon>Eukaryota</taxon>
        <taxon>Fungi</taxon>
        <taxon>Dikarya</taxon>
        <taxon>Ascomycota</taxon>
        <taxon>Pezizomycotina</taxon>
        <taxon>Sordariomycetes</taxon>
        <taxon>Sordariomycetidae</taxon>
        <taxon>Sordariales</taxon>
        <taxon>Chaetomiaceae</taxon>
        <taxon>Parathielavia</taxon>
    </lineage>
</organism>
<dbReference type="PANTHER" id="PTHR12436">
    <property type="entry name" value="80 KDA MCM3-ASSOCIATED PROTEIN"/>
    <property type="match status" value="1"/>
</dbReference>
<proteinExistence type="predicted"/>
<dbReference type="GO" id="GO:0005737">
    <property type="term" value="C:cytoplasm"/>
    <property type="evidence" value="ECO:0007669"/>
    <property type="project" value="TreeGrafter"/>
</dbReference>
<feature type="compositionally biased region" description="Basic and acidic residues" evidence="2">
    <location>
        <begin position="1173"/>
        <end position="1182"/>
    </location>
</feature>
<dbReference type="PANTHER" id="PTHR12436:SF3">
    <property type="entry name" value="GERMINAL-CENTER ASSOCIATED NUCLEAR PROTEIN"/>
    <property type="match status" value="1"/>
</dbReference>
<accession>A0AAN6U811</accession>
<dbReference type="GO" id="GO:0070390">
    <property type="term" value="C:transcription export complex 2"/>
    <property type="evidence" value="ECO:0007669"/>
    <property type="project" value="TreeGrafter"/>
</dbReference>
<evidence type="ECO:0000256" key="2">
    <source>
        <dbReference type="SAM" id="MobiDB-lite"/>
    </source>
</evidence>
<feature type="compositionally biased region" description="Polar residues" evidence="2">
    <location>
        <begin position="834"/>
        <end position="848"/>
    </location>
</feature>
<dbReference type="Gene3D" id="1.25.40.990">
    <property type="match status" value="1"/>
</dbReference>
<feature type="compositionally biased region" description="Low complexity" evidence="2">
    <location>
        <begin position="132"/>
        <end position="161"/>
    </location>
</feature>
<feature type="domain" description="SAC3/GANP/THP3 conserved" evidence="3">
    <location>
        <begin position="344"/>
        <end position="662"/>
    </location>
</feature>
<feature type="compositionally biased region" description="Polar residues" evidence="2">
    <location>
        <begin position="1213"/>
        <end position="1229"/>
    </location>
</feature>
<reference evidence="4" key="1">
    <citation type="journal article" date="2023" name="Mol. Phylogenet. Evol.">
        <title>Genome-scale phylogeny and comparative genomics of the fungal order Sordariales.</title>
        <authorList>
            <person name="Hensen N."/>
            <person name="Bonometti L."/>
            <person name="Westerberg I."/>
            <person name="Brannstrom I.O."/>
            <person name="Guillou S."/>
            <person name="Cros-Aarteil S."/>
            <person name="Calhoun S."/>
            <person name="Haridas S."/>
            <person name="Kuo A."/>
            <person name="Mondo S."/>
            <person name="Pangilinan J."/>
            <person name="Riley R."/>
            <person name="LaButti K."/>
            <person name="Andreopoulos B."/>
            <person name="Lipzen A."/>
            <person name="Chen C."/>
            <person name="Yan M."/>
            <person name="Daum C."/>
            <person name="Ng V."/>
            <person name="Clum A."/>
            <person name="Steindorff A."/>
            <person name="Ohm R.A."/>
            <person name="Martin F."/>
            <person name="Silar P."/>
            <person name="Natvig D.O."/>
            <person name="Lalanne C."/>
            <person name="Gautier V."/>
            <person name="Ament-Velasquez S.L."/>
            <person name="Kruys A."/>
            <person name="Hutchinson M.I."/>
            <person name="Powell A.J."/>
            <person name="Barry K."/>
            <person name="Miller A.N."/>
            <person name="Grigoriev I.V."/>
            <person name="Debuchy R."/>
            <person name="Gladieux P."/>
            <person name="Hiltunen Thoren M."/>
            <person name="Johannesson H."/>
        </authorList>
    </citation>
    <scope>NUCLEOTIDE SEQUENCE</scope>
    <source>
        <strain evidence="4">CBS 731.68</strain>
    </source>
</reference>
<evidence type="ECO:0000256" key="1">
    <source>
        <dbReference type="SAM" id="Coils"/>
    </source>
</evidence>
<protein>
    <recommendedName>
        <fullName evidence="3">SAC3/GANP/THP3 conserved domain-containing protein</fullName>
    </recommendedName>
</protein>
<feature type="coiled-coil region" evidence="1">
    <location>
        <begin position="1034"/>
        <end position="1061"/>
    </location>
</feature>
<feature type="compositionally biased region" description="Polar residues" evidence="2">
    <location>
        <begin position="83"/>
        <end position="94"/>
    </location>
</feature>
<feature type="compositionally biased region" description="Low complexity" evidence="2">
    <location>
        <begin position="857"/>
        <end position="873"/>
    </location>
</feature>
<evidence type="ECO:0000313" key="5">
    <source>
        <dbReference type="Proteomes" id="UP001302602"/>
    </source>
</evidence>
<feature type="compositionally biased region" description="Polar residues" evidence="2">
    <location>
        <begin position="1251"/>
        <end position="1266"/>
    </location>
</feature>
<dbReference type="Proteomes" id="UP001302602">
    <property type="component" value="Unassembled WGS sequence"/>
</dbReference>
<evidence type="ECO:0000259" key="3">
    <source>
        <dbReference type="Pfam" id="PF03399"/>
    </source>
</evidence>
<feature type="region of interest" description="Disordered" evidence="2">
    <location>
        <begin position="834"/>
        <end position="873"/>
    </location>
</feature>
<sequence>MAAPANNPFGVPSAQVPHNPFGAPASGQPASAFQNPFGVSAPKPNAFGAPVTNPFSATANNSFGVPAPGSTPPSAGNPFGSPFGQTSVSGSQPGSPAPSHPQSPSITSNPFAKPSAGAQVNNPFSAPPIDLGSGRSPSPFGSRAPLTGPSSHSAAPAPADANGMARRNKFAGGKTASPDTDGGFGGRGGHQHGPQRASPFAGTKPFAKQPNGSATETSTKFQRGGRGKQPERQARYQPPPGRQGQPKLASGEPTERTKQLSPFAFNYANKLYSHLKKENVSPPQWPAEPGNPDKRGAIESLKEAFKKYRTRVYSSLRKADLIDDPEKRRKLEDALPFKGICEDMCPEFEKVYRIAEYDVKTEEKEPSPDGLSMWPDPARMVKKFGRSAAGQDAPLPMDVRSVDALRRTTDYLFNDLLQSENNLPSMHNFLWDRTRAVRKDFTFHSQKSPEEMKDMVYCFETITRFHATALHLLSRKGFALESFDQKQEIEQLGRTILSLIEAYDECRDKRVQCENEPEFRAYYLLLNAHDPSIAKRIPAWGKEYWFESEEVQTALSLIQAMDDVRELKGPIKPRRPTTLSDASFTNYFSIVEDPRVSYTMACIAEIHFTTVRQGILRSLVRCYARHRDAPRTITASDLNAMLRFDTPEEAVEFAELHDFEFSTWVPEGKIAVTEPYLLLNNKKRIIPSPRVRQSFSGKVVERKRTTQSLPHVIYNTIFEEPAEKPPSTEVPSAEDSPDGLFVSQADASKDFSSGGPMGNAATGVPGFPGPAANLDCVQSVFSGQPAYTTGSSGEESVLISESATVNHRDYQACLILGAIIPATSSAQAQDATVQTKADQSASSTSMSGSVPLAGANPFSTAPPARPPASQATTAASAVPSIFVSPPATTAPRSQGAPSAFTNALSSLLGTPPSGPSSTVGGLAAIQTTSLPAPSPKRDLMGDVTKWYVKGDYGLMEDFTESILAEILWGVWQNFEREEAERKRREEDEESWRLARAHQQHRLQVKYFYRWRYMARSLATKRILREGKEKMRLYREQQMAFQKQQQEEKERAEREARRVAKRQLMEDAHYLSLLASTTHRRGSVAHSADHSDPEEQLLASGIFSGLRNDPRAVARRVVREAAMAANGGADFWAMASGGSRSFRYPKSELELELELEQPVASPGDSPDTSSAGGSRREGWKTRSLREKFGIEPCRSLSASGLVVNGGTHLSSLSSKFRQSLPGSGRATNFSQKKRLPEEDSDDEPGAKKRQSLHSGSVNSATVNGASRSKSRHWDLRARGFVPMPDGNWLPEALARRSTAAATTTAGNDSPHDDRYSKNIGNERTVSYDLDFGFESASPDNDHYHHPQPQHDVLPDDDTSETSRRRTSSPTPTPLDLRLRLARLKRPVSRSGQGYGHGTRRSVDLGMGLSGDTSPHHPLFSGQASSSLAAMGMLPPPTAKSRTGSVGVAKRKRGGDEHGDELTGGEPEGFGDRDMSPLLARKRANLDAGGGGVPEGVPVLGRKETSAMVANTRRMLRELREAMDRADRDVVDGQGKILEG</sequence>
<dbReference type="GeneID" id="87832266"/>
<feature type="coiled-coil region" evidence="1">
    <location>
        <begin position="1500"/>
        <end position="1527"/>
    </location>
</feature>
<dbReference type="RefSeq" id="XP_062651725.1">
    <property type="nucleotide sequence ID" value="XM_062795498.1"/>
</dbReference>
<evidence type="ECO:0000313" key="4">
    <source>
        <dbReference type="EMBL" id="KAK4127954.1"/>
    </source>
</evidence>
<dbReference type="InterPro" id="IPR045107">
    <property type="entry name" value="SAC3/GANP/THP3"/>
</dbReference>
<feature type="compositionally biased region" description="Polar residues" evidence="2">
    <location>
        <begin position="210"/>
        <end position="221"/>
    </location>
</feature>
<dbReference type="EMBL" id="MU853224">
    <property type="protein sequence ID" value="KAK4127954.1"/>
    <property type="molecule type" value="Genomic_DNA"/>
</dbReference>
<feature type="compositionally biased region" description="Polar residues" evidence="2">
    <location>
        <begin position="53"/>
        <end position="63"/>
    </location>
</feature>
<gene>
    <name evidence="4" type="ORF">N657DRAFT_669674</name>
</gene>